<dbReference type="PROSITE" id="PS01361">
    <property type="entry name" value="ZF_DOF_1"/>
    <property type="match status" value="1"/>
</dbReference>
<dbReference type="InterPro" id="IPR045174">
    <property type="entry name" value="Dof"/>
</dbReference>
<comment type="subcellular location">
    <subcellularLocation>
        <location evidence="8">Nucleus</location>
    </subcellularLocation>
</comment>
<dbReference type="GO" id="GO:0003677">
    <property type="term" value="F:DNA binding"/>
    <property type="evidence" value="ECO:0007669"/>
    <property type="project" value="UniProtKB-UniRule"/>
</dbReference>
<dbReference type="GO" id="GO:0005634">
    <property type="term" value="C:nucleus"/>
    <property type="evidence" value="ECO:0007669"/>
    <property type="project" value="UniProtKB-SubCell"/>
</dbReference>
<gene>
    <name evidence="11" type="ORF">POM88_026333</name>
</gene>
<accession>A0AAD8I6X7</accession>
<feature type="compositionally biased region" description="Polar residues" evidence="9">
    <location>
        <begin position="32"/>
        <end position="48"/>
    </location>
</feature>
<dbReference type="PANTHER" id="PTHR31089">
    <property type="entry name" value="CYCLIC DOF FACTOR 2"/>
    <property type="match status" value="1"/>
</dbReference>
<feature type="domain" description="Dof-type" evidence="10">
    <location>
        <begin position="123"/>
        <end position="177"/>
    </location>
</feature>
<organism evidence="11 12">
    <name type="scientific">Heracleum sosnowskyi</name>
    <dbReference type="NCBI Taxonomy" id="360622"/>
    <lineage>
        <taxon>Eukaryota</taxon>
        <taxon>Viridiplantae</taxon>
        <taxon>Streptophyta</taxon>
        <taxon>Embryophyta</taxon>
        <taxon>Tracheophyta</taxon>
        <taxon>Spermatophyta</taxon>
        <taxon>Magnoliopsida</taxon>
        <taxon>eudicotyledons</taxon>
        <taxon>Gunneridae</taxon>
        <taxon>Pentapetalae</taxon>
        <taxon>asterids</taxon>
        <taxon>campanulids</taxon>
        <taxon>Apiales</taxon>
        <taxon>Apiaceae</taxon>
        <taxon>Apioideae</taxon>
        <taxon>apioid superclade</taxon>
        <taxon>Tordylieae</taxon>
        <taxon>Tordyliinae</taxon>
        <taxon>Heracleum</taxon>
    </lineage>
</organism>
<evidence type="ECO:0000256" key="6">
    <source>
        <dbReference type="ARBA" id="ARBA00023163"/>
    </source>
</evidence>
<evidence type="ECO:0000313" key="11">
    <source>
        <dbReference type="EMBL" id="KAK1379589.1"/>
    </source>
</evidence>
<dbReference type="InterPro" id="IPR003851">
    <property type="entry name" value="Znf_Dof"/>
</dbReference>
<name>A0AAD8I6X7_9APIA</name>
<evidence type="ECO:0000256" key="4">
    <source>
        <dbReference type="ARBA" id="ARBA00023015"/>
    </source>
</evidence>
<dbReference type="EMBL" id="JAUIZM010000006">
    <property type="protein sequence ID" value="KAK1379589.1"/>
    <property type="molecule type" value="Genomic_DNA"/>
</dbReference>
<evidence type="ECO:0000256" key="7">
    <source>
        <dbReference type="ARBA" id="ARBA00023242"/>
    </source>
</evidence>
<reference evidence="11" key="1">
    <citation type="submission" date="2023-02" db="EMBL/GenBank/DDBJ databases">
        <title>Genome of toxic invasive species Heracleum sosnowskyi carries increased number of genes despite the absence of recent whole-genome duplications.</title>
        <authorList>
            <person name="Schelkunov M."/>
            <person name="Shtratnikova V."/>
            <person name="Makarenko M."/>
            <person name="Klepikova A."/>
            <person name="Omelchenko D."/>
            <person name="Novikova G."/>
            <person name="Obukhova E."/>
            <person name="Bogdanov V."/>
            <person name="Penin A."/>
            <person name="Logacheva M."/>
        </authorList>
    </citation>
    <scope>NUCLEOTIDE SEQUENCE</scope>
    <source>
        <strain evidence="11">Hsosn_3</strain>
        <tissue evidence="11">Leaf</tissue>
    </source>
</reference>
<protein>
    <submittedName>
        <fullName evidence="11">Cyclic dof factor 3</fullName>
    </submittedName>
</protein>
<keyword evidence="12" id="KW-1185">Reference proteome</keyword>
<evidence type="ECO:0000313" key="12">
    <source>
        <dbReference type="Proteomes" id="UP001237642"/>
    </source>
</evidence>
<feature type="region of interest" description="Disordered" evidence="9">
    <location>
        <begin position="25"/>
        <end position="123"/>
    </location>
</feature>
<feature type="compositionally biased region" description="Basic and acidic residues" evidence="9">
    <location>
        <begin position="89"/>
        <end position="105"/>
    </location>
</feature>
<evidence type="ECO:0000256" key="5">
    <source>
        <dbReference type="ARBA" id="ARBA00023125"/>
    </source>
</evidence>
<keyword evidence="6" id="KW-0804">Transcription</keyword>
<reference evidence="11" key="2">
    <citation type="submission" date="2023-05" db="EMBL/GenBank/DDBJ databases">
        <authorList>
            <person name="Schelkunov M.I."/>
        </authorList>
    </citation>
    <scope>NUCLEOTIDE SEQUENCE</scope>
    <source>
        <strain evidence="11">Hsosn_3</strain>
        <tissue evidence="11">Leaf</tissue>
    </source>
</reference>
<keyword evidence="5 8" id="KW-0238">DNA-binding</keyword>
<feature type="region of interest" description="Disordered" evidence="9">
    <location>
        <begin position="345"/>
        <end position="380"/>
    </location>
</feature>
<keyword evidence="2 8" id="KW-0863">Zinc-finger</keyword>
<evidence type="ECO:0000256" key="1">
    <source>
        <dbReference type="ARBA" id="ARBA00022723"/>
    </source>
</evidence>
<dbReference type="Proteomes" id="UP001237642">
    <property type="component" value="Unassembled WGS sequence"/>
</dbReference>
<keyword evidence="7 8" id="KW-0539">Nucleus</keyword>
<dbReference type="PROSITE" id="PS50884">
    <property type="entry name" value="ZF_DOF_2"/>
    <property type="match status" value="1"/>
</dbReference>
<keyword evidence="4" id="KW-0805">Transcription regulation</keyword>
<keyword evidence="3" id="KW-0862">Zinc</keyword>
<dbReference type="AlphaFoldDB" id="A0AAD8I6X7"/>
<dbReference type="GO" id="GO:0008270">
    <property type="term" value="F:zinc ion binding"/>
    <property type="evidence" value="ECO:0007669"/>
    <property type="project" value="UniProtKB-KW"/>
</dbReference>
<proteinExistence type="predicted"/>
<evidence type="ECO:0000256" key="3">
    <source>
        <dbReference type="ARBA" id="ARBA00022833"/>
    </source>
</evidence>
<evidence type="ECO:0000259" key="10">
    <source>
        <dbReference type="PROSITE" id="PS50884"/>
    </source>
</evidence>
<dbReference type="GO" id="GO:0003700">
    <property type="term" value="F:DNA-binding transcription factor activity"/>
    <property type="evidence" value="ECO:0007669"/>
    <property type="project" value="InterPro"/>
</dbReference>
<keyword evidence="1" id="KW-0479">Metal-binding</keyword>
<evidence type="ECO:0000256" key="8">
    <source>
        <dbReference type="PROSITE-ProRule" id="PRU00071"/>
    </source>
</evidence>
<sequence>MIKLFGMMMGSIPNKEDEILIASTTTTSTTSINSKDPTQSNHAESSGMDQVVEQAKEEEEEEPSTASVDVQFTGPITLSEISEDPETSSADKESLSPNTNEKEALNDTSNSDEQTLEKPDKLLPCPRCSSLDTKFCYYNNYNVSQPRHFCKKCQRYWTAGGTMRSVPVGSGRRKNKCSPASRYRQIIVTEALQAAARAGATNGIYQPNGSLLAFGSDSAQCKNMSSAMIHTAKPENRVRNKCFEETHDDDSSGSSSTVLNPNEKVFDVKPKLKNVQESPIQLPCFPVPPWASPWNTAEWRSVTQQPALCPPGFPSSFYPTPPYWGCPAPNPWNMPWLSPQCSSGELSVRGPGSNSQILGKHSRDGSNIGSSNLEKLHPEEGDLKRGVFTPKTLRIHDPVEAAQSSIWSTLGIKNGHTKQVNETDLHDASRAKGVERYHMTKAAMVLQANPAALHRSYNFLETA</sequence>
<comment type="caution">
    <text evidence="11">The sequence shown here is derived from an EMBL/GenBank/DDBJ whole genome shotgun (WGS) entry which is preliminary data.</text>
</comment>
<dbReference type="Pfam" id="PF02701">
    <property type="entry name" value="Zn_ribbon_Dof"/>
    <property type="match status" value="1"/>
</dbReference>
<dbReference type="PANTHER" id="PTHR31089:SF52">
    <property type="entry name" value="CYCLIC DOF FACTOR 1-LIKE"/>
    <property type="match status" value="1"/>
</dbReference>
<evidence type="ECO:0000256" key="2">
    <source>
        <dbReference type="ARBA" id="ARBA00022771"/>
    </source>
</evidence>
<evidence type="ECO:0000256" key="9">
    <source>
        <dbReference type="SAM" id="MobiDB-lite"/>
    </source>
</evidence>
<feature type="compositionally biased region" description="Polar residues" evidence="9">
    <location>
        <begin position="64"/>
        <end position="80"/>
    </location>
</feature>